<sequence>MEFNASLQEHYVHNLGIEQVERMPLRTKKLWCFFITDWLNGFLIWLCYFTVLAVVVAFFASYRPVTVSMSLCAISSFLAAIFLSISRYYDDYRMLLPFIFAQAIQVILFALAKILQLFIIFIERGSYSQLHFGLGITFAIINCLVTTAVCIFGMAIGLRAYRLFKASGKAKSAPNMARFDELPIAPVEGTFQPNGRPKSFSPSYDRKINDW</sequence>
<keyword evidence="2" id="KW-0812">Transmembrane</keyword>
<name>A0A914ZHL7_PARUN</name>
<evidence type="ECO:0000256" key="1">
    <source>
        <dbReference type="SAM" id="MobiDB-lite"/>
    </source>
</evidence>
<feature type="transmembrane region" description="Helical" evidence="2">
    <location>
        <begin position="134"/>
        <end position="161"/>
    </location>
</feature>
<keyword evidence="2" id="KW-0472">Membrane</keyword>
<protein>
    <submittedName>
        <fullName evidence="4">Uncharacterized protein</fullName>
    </submittedName>
</protein>
<evidence type="ECO:0000313" key="4">
    <source>
        <dbReference type="WBParaSite" id="PgB04_g108_t02"/>
    </source>
</evidence>
<reference evidence="4" key="1">
    <citation type="submission" date="2022-11" db="UniProtKB">
        <authorList>
            <consortium name="WormBaseParasite"/>
        </authorList>
    </citation>
    <scope>IDENTIFICATION</scope>
</reference>
<keyword evidence="2" id="KW-1133">Transmembrane helix</keyword>
<evidence type="ECO:0000313" key="3">
    <source>
        <dbReference type="Proteomes" id="UP000887569"/>
    </source>
</evidence>
<keyword evidence="3" id="KW-1185">Reference proteome</keyword>
<dbReference type="WBParaSite" id="PgB04_g108_t02">
    <property type="protein sequence ID" value="PgB04_g108_t02"/>
    <property type="gene ID" value="PgB04_g108"/>
</dbReference>
<accession>A0A914ZHL7</accession>
<feature type="region of interest" description="Disordered" evidence="1">
    <location>
        <begin position="192"/>
        <end position="211"/>
    </location>
</feature>
<dbReference type="Proteomes" id="UP000887569">
    <property type="component" value="Unplaced"/>
</dbReference>
<feature type="transmembrane region" description="Helical" evidence="2">
    <location>
        <begin position="30"/>
        <end position="59"/>
    </location>
</feature>
<evidence type="ECO:0000256" key="2">
    <source>
        <dbReference type="SAM" id="Phobius"/>
    </source>
</evidence>
<organism evidence="3 4">
    <name type="scientific">Parascaris univalens</name>
    <name type="common">Nematode worm</name>
    <dbReference type="NCBI Taxonomy" id="6257"/>
    <lineage>
        <taxon>Eukaryota</taxon>
        <taxon>Metazoa</taxon>
        <taxon>Ecdysozoa</taxon>
        <taxon>Nematoda</taxon>
        <taxon>Chromadorea</taxon>
        <taxon>Rhabditida</taxon>
        <taxon>Spirurina</taxon>
        <taxon>Ascaridomorpha</taxon>
        <taxon>Ascaridoidea</taxon>
        <taxon>Ascarididae</taxon>
        <taxon>Parascaris</taxon>
    </lineage>
</organism>
<feature type="transmembrane region" description="Helical" evidence="2">
    <location>
        <begin position="95"/>
        <end position="122"/>
    </location>
</feature>
<dbReference type="AlphaFoldDB" id="A0A914ZHL7"/>
<feature type="transmembrane region" description="Helical" evidence="2">
    <location>
        <begin position="65"/>
        <end position="83"/>
    </location>
</feature>
<proteinExistence type="predicted"/>